<keyword evidence="1" id="KW-1133">Transmembrane helix</keyword>
<feature type="transmembrane region" description="Helical" evidence="1">
    <location>
        <begin position="21"/>
        <end position="46"/>
    </location>
</feature>
<feature type="transmembrane region" description="Helical" evidence="1">
    <location>
        <begin position="66"/>
        <end position="86"/>
    </location>
</feature>
<sequence>MTSHTEELAERRTGSVAAGRLTTAAGIAMLVIAALHLITMSGHGLWPGWLAGDLRAAAPGDFGLGAFWAGIGGFAVPVAFLGFMIIRVAREGRRCGPWVGYGLLGWAAFCCFLLGPSGFLTFVVPALLLIMADLLGRLRHNGFHG</sequence>
<reference evidence="2 3" key="1">
    <citation type="submission" date="2020-07" db="EMBL/GenBank/DDBJ databases">
        <title>Sequencing the genomes of 1000 actinobacteria strains.</title>
        <authorList>
            <person name="Klenk H.-P."/>
        </authorList>
    </citation>
    <scope>NUCLEOTIDE SEQUENCE [LARGE SCALE GENOMIC DNA]</scope>
    <source>
        <strain evidence="2 3">DSM 22083</strain>
    </source>
</reference>
<gene>
    <name evidence="2" type="ORF">BKA15_003671</name>
</gene>
<evidence type="ECO:0000313" key="3">
    <source>
        <dbReference type="Proteomes" id="UP000569914"/>
    </source>
</evidence>
<evidence type="ECO:0000313" key="2">
    <source>
        <dbReference type="EMBL" id="NYE72342.1"/>
    </source>
</evidence>
<evidence type="ECO:0000256" key="1">
    <source>
        <dbReference type="SAM" id="Phobius"/>
    </source>
</evidence>
<dbReference type="AlphaFoldDB" id="A0A7Y9I8V0"/>
<organism evidence="2 3">
    <name type="scientific">Microlunatus parietis</name>
    <dbReference type="NCBI Taxonomy" id="682979"/>
    <lineage>
        <taxon>Bacteria</taxon>
        <taxon>Bacillati</taxon>
        <taxon>Actinomycetota</taxon>
        <taxon>Actinomycetes</taxon>
        <taxon>Propionibacteriales</taxon>
        <taxon>Propionibacteriaceae</taxon>
        <taxon>Microlunatus</taxon>
    </lineage>
</organism>
<keyword evidence="1" id="KW-0812">Transmembrane</keyword>
<comment type="caution">
    <text evidence="2">The sequence shown here is derived from an EMBL/GenBank/DDBJ whole genome shotgun (WGS) entry which is preliminary data.</text>
</comment>
<dbReference type="EMBL" id="JACCBU010000001">
    <property type="protein sequence ID" value="NYE72342.1"/>
    <property type="molecule type" value="Genomic_DNA"/>
</dbReference>
<accession>A0A7Y9I8V0</accession>
<keyword evidence="3" id="KW-1185">Reference proteome</keyword>
<feature type="transmembrane region" description="Helical" evidence="1">
    <location>
        <begin position="98"/>
        <end position="131"/>
    </location>
</feature>
<name>A0A7Y9I8V0_9ACTN</name>
<dbReference type="Proteomes" id="UP000569914">
    <property type="component" value="Unassembled WGS sequence"/>
</dbReference>
<keyword evidence="1" id="KW-0472">Membrane</keyword>
<protein>
    <submittedName>
        <fullName evidence="2">Uncharacterized protein</fullName>
    </submittedName>
</protein>
<dbReference type="RefSeq" id="WP_179753081.1">
    <property type="nucleotide sequence ID" value="NZ_JACCBU010000001.1"/>
</dbReference>
<proteinExistence type="predicted"/>